<dbReference type="InterPro" id="IPR010376">
    <property type="entry name" value="GBBH-like_N"/>
</dbReference>
<dbReference type="PANTHER" id="PTHR35303:SF5">
    <property type="entry name" value="OS02G0197800 PROTEIN"/>
    <property type="match status" value="1"/>
</dbReference>
<dbReference type="RefSeq" id="WP_184261205.1">
    <property type="nucleotide sequence ID" value="NZ_JACIIX010000001.1"/>
</dbReference>
<evidence type="ECO:0000256" key="2">
    <source>
        <dbReference type="ARBA" id="ARBA00023004"/>
    </source>
</evidence>
<dbReference type="GO" id="GO:0046872">
    <property type="term" value="F:metal ion binding"/>
    <property type="evidence" value="ECO:0007669"/>
    <property type="project" value="UniProtKB-KW"/>
</dbReference>
<name>A0A7W9ZD24_NOVIT</name>
<reference evidence="4 5" key="1">
    <citation type="submission" date="2020-08" db="EMBL/GenBank/DDBJ databases">
        <title>Genomic Encyclopedia of Type Strains, Phase IV (KMG-IV): sequencing the most valuable type-strain genomes for metagenomic binning, comparative biology and taxonomic classification.</title>
        <authorList>
            <person name="Goeker M."/>
        </authorList>
    </citation>
    <scope>NUCLEOTIDE SEQUENCE [LARGE SCALE GENOMIC DNA]</scope>
    <source>
        <strain evidence="4 5">DSM 11590</strain>
    </source>
</reference>
<feature type="domain" description="Gamma-butyrobetaine hydroxylase-like N-terminal" evidence="3">
    <location>
        <begin position="7"/>
        <end position="89"/>
    </location>
</feature>
<accession>A0A7W9ZD24</accession>
<dbReference type="EMBL" id="JACIIX010000001">
    <property type="protein sequence ID" value="MBB6209196.1"/>
    <property type="molecule type" value="Genomic_DNA"/>
</dbReference>
<keyword evidence="2" id="KW-0408">Iron</keyword>
<evidence type="ECO:0000256" key="1">
    <source>
        <dbReference type="ARBA" id="ARBA00022723"/>
    </source>
</evidence>
<protein>
    <submittedName>
        <fullName evidence="4">DUF971 family protein</fullName>
    </submittedName>
</protein>
<comment type="caution">
    <text evidence="4">The sequence shown here is derived from an EMBL/GenBank/DDBJ whole genome shotgun (WGS) entry which is preliminary data.</text>
</comment>
<dbReference type="Proteomes" id="UP000544872">
    <property type="component" value="Unassembled WGS sequence"/>
</dbReference>
<organism evidence="4 5">
    <name type="scientific">Novispirillum itersonii</name>
    <name type="common">Aquaspirillum itersonii</name>
    <dbReference type="NCBI Taxonomy" id="189"/>
    <lineage>
        <taxon>Bacteria</taxon>
        <taxon>Pseudomonadati</taxon>
        <taxon>Pseudomonadota</taxon>
        <taxon>Alphaproteobacteria</taxon>
        <taxon>Rhodospirillales</taxon>
        <taxon>Novispirillaceae</taxon>
        <taxon>Novispirillum</taxon>
    </lineage>
</organism>
<gene>
    <name evidence="4" type="ORF">FHS48_000577</name>
</gene>
<dbReference type="InterPro" id="IPR038492">
    <property type="entry name" value="GBBH-like_N_sf"/>
</dbReference>
<dbReference type="AlphaFoldDB" id="A0A7W9ZD24"/>
<evidence type="ECO:0000259" key="3">
    <source>
        <dbReference type="Pfam" id="PF06155"/>
    </source>
</evidence>
<evidence type="ECO:0000313" key="5">
    <source>
        <dbReference type="Proteomes" id="UP000544872"/>
    </source>
</evidence>
<keyword evidence="5" id="KW-1185">Reference proteome</keyword>
<proteinExistence type="predicted"/>
<sequence>MEPTEIAVSRADRTLTVTFDTGAVYTFTAEFLRVNSPSAEVQGHSPEQKQTVAGKKNVGIRDLEAVGHYAVKIIFDDGHDTGLYTWETLADYGQRQEALWAAYLAELAVKGLKRE</sequence>
<dbReference type="Gene3D" id="3.30.2020.30">
    <property type="match status" value="1"/>
</dbReference>
<dbReference type="PANTHER" id="PTHR35303">
    <property type="entry name" value="OS02G0197800 PROTEIN"/>
    <property type="match status" value="1"/>
</dbReference>
<evidence type="ECO:0000313" key="4">
    <source>
        <dbReference type="EMBL" id="MBB6209196.1"/>
    </source>
</evidence>
<keyword evidence="1" id="KW-0479">Metal-binding</keyword>
<dbReference type="Pfam" id="PF06155">
    <property type="entry name" value="GBBH-like_N"/>
    <property type="match status" value="1"/>
</dbReference>